<evidence type="ECO:0000313" key="4">
    <source>
        <dbReference type="EMBL" id="QMW05485.1"/>
    </source>
</evidence>
<protein>
    <submittedName>
        <fullName evidence="4">Outer membrane beta-barrel protein</fullName>
    </submittedName>
</protein>
<keyword evidence="5" id="KW-1185">Reference proteome</keyword>
<evidence type="ECO:0000259" key="3">
    <source>
        <dbReference type="Pfam" id="PF13505"/>
    </source>
</evidence>
<organism evidence="4 5">
    <name type="scientific">Spirosoma foliorum</name>
    <dbReference type="NCBI Taxonomy" id="2710596"/>
    <lineage>
        <taxon>Bacteria</taxon>
        <taxon>Pseudomonadati</taxon>
        <taxon>Bacteroidota</taxon>
        <taxon>Cytophagia</taxon>
        <taxon>Cytophagales</taxon>
        <taxon>Cytophagaceae</taxon>
        <taxon>Spirosoma</taxon>
    </lineage>
</organism>
<gene>
    <name evidence="4" type="ORF">H3H32_11640</name>
</gene>
<dbReference type="Pfam" id="PF13505">
    <property type="entry name" value="OMP_b-brl"/>
    <property type="match status" value="1"/>
</dbReference>
<dbReference type="InterPro" id="IPR011250">
    <property type="entry name" value="OMP/PagP_B-barrel"/>
</dbReference>
<dbReference type="SUPFAM" id="SSF56925">
    <property type="entry name" value="OMPA-like"/>
    <property type="match status" value="1"/>
</dbReference>
<evidence type="ECO:0000256" key="1">
    <source>
        <dbReference type="ARBA" id="ARBA00022729"/>
    </source>
</evidence>
<accession>A0A7G5H2Z3</accession>
<dbReference type="InterPro" id="IPR027385">
    <property type="entry name" value="Beta-barrel_OMP"/>
</dbReference>
<keyword evidence="1 2" id="KW-0732">Signal</keyword>
<dbReference type="EMBL" id="CP059732">
    <property type="protein sequence ID" value="QMW05485.1"/>
    <property type="molecule type" value="Genomic_DNA"/>
</dbReference>
<feature type="domain" description="Outer membrane protein beta-barrel" evidence="3">
    <location>
        <begin position="12"/>
        <end position="183"/>
    </location>
</feature>
<dbReference type="AlphaFoldDB" id="A0A7G5H2Z3"/>
<evidence type="ECO:0000313" key="5">
    <source>
        <dbReference type="Proteomes" id="UP000515369"/>
    </source>
</evidence>
<sequence>MKTLFITLVAFSLGFTSLKAQENSLATASPFKLGVLAGFTYTSSLSTYQDIKPLAGFLAGIDVQYSLPNHASLHLQPSWTQAKSQSNHVTLNISTFKAPLLYRQYISPNRKLFFAQAGLSYNYLTNSIMRRQWDIVCFAAPCPNTGPDTPSSNKSAVSGIAGIGYTIELEKISIPITLQYERYLNNYEFPNYDILNPSQSIGEPMQVKFESFSLTTGINF</sequence>
<feature type="signal peptide" evidence="2">
    <location>
        <begin position="1"/>
        <end position="20"/>
    </location>
</feature>
<proteinExistence type="predicted"/>
<feature type="chain" id="PRO_5028822850" evidence="2">
    <location>
        <begin position="21"/>
        <end position="220"/>
    </location>
</feature>
<evidence type="ECO:0000256" key="2">
    <source>
        <dbReference type="SAM" id="SignalP"/>
    </source>
</evidence>
<name>A0A7G5H2Z3_9BACT</name>
<dbReference type="RefSeq" id="WP_182462867.1">
    <property type="nucleotide sequence ID" value="NZ_CP059732.1"/>
</dbReference>
<reference evidence="4 5" key="1">
    <citation type="submission" date="2020-07" db="EMBL/GenBank/DDBJ databases">
        <title>Spirosoma foliorum sp. nov., isolated from the leaves on the Nejang mountain Korea, Republic of.</title>
        <authorList>
            <person name="Ho H."/>
            <person name="Lee Y.-J."/>
            <person name="Nurcahyanto D.-A."/>
            <person name="Kim S.-G."/>
        </authorList>
    </citation>
    <scope>NUCLEOTIDE SEQUENCE [LARGE SCALE GENOMIC DNA]</scope>
    <source>
        <strain evidence="4 5">PL0136</strain>
    </source>
</reference>
<dbReference type="Proteomes" id="UP000515369">
    <property type="component" value="Chromosome"/>
</dbReference>
<dbReference type="KEGG" id="sfol:H3H32_11640"/>